<sequence length="592" mass="64647">MYTSRAAGAAETIPMAVNYIRTAGYITAGDGGGALYKKVEAEPSNQGKLRSADGAWWEIIGSDFTVTQFGALGDGETDDRAAIQAAYDMVPVGGWLYFGKGKNYRINSKLKFNRSVNVDFCGSMVTLNNSTFPNNRHFDLLSTLGSAVEWTGTIGAGVRTFRVTNTLAVGDTVLLALGQDPHDAQEEHFIRMCKVTAASAGQFTVDVVTPYAINGHSHFFCLVTTEVAGVTIRNLVIDYVDATTPDVHCWIGYVHDCIFENIRAVKGRIIFNPLNSYNLKFTNINARVIRAGNSSHGRIFTGWQLENVLIENVNGTSSDRGSWFFWENWCRGVKVVNSTLIDDDFSTSQALLHVSGGSYDIEWDGLTLGFQATADVVSTGGTPAEYRLRRLRILNKPNLIELDKVESWADVERDVSFMSPGGWVTSHIVGRLSPSTTRNVKIANGVLRRLWIYIESTTGLMAAYLIDEIASVRKITDSLTAGKWAEIPNGRFYGSAFNNDADAPEKTIQFVSEASYADDQNYAIVVEYWPISGNAATFQIGSNVAPLTVSATSGTLPTANGTVTIANADTPTVVELLEYCRELEAKLNALRS</sequence>
<keyword evidence="3" id="KW-1185">Reference proteome</keyword>
<dbReference type="EMBL" id="FUIG01000013">
    <property type="protein sequence ID" value="SJM29745.1"/>
    <property type="molecule type" value="Genomic_DNA"/>
</dbReference>
<evidence type="ECO:0000313" key="3">
    <source>
        <dbReference type="Proteomes" id="UP000245698"/>
    </source>
</evidence>
<evidence type="ECO:0000259" key="1">
    <source>
        <dbReference type="Pfam" id="PF12708"/>
    </source>
</evidence>
<dbReference type="AlphaFoldDB" id="A0A2P9AF63"/>
<dbReference type="Pfam" id="PF12708">
    <property type="entry name" value="Pect-lyase_RHGA_epim"/>
    <property type="match status" value="1"/>
</dbReference>
<evidence type="ECO:0000313" key="2">
    <source>
        <dbReference type="EMBL" id="SJM29745.1"/>
    </source>
</evidence>
<reference evidence="3" key="1">
    <citation type="submission" date="2016-12" db="EMBL/GenBank/DDBJ databases">
        <authorList>
            <person name="Brunel B."/>
        </authorList>
    </citation>
    <scope>NUCLEOTIDE SEQUENCE [LARGE SCALE GENOMIC DNA]</scope>
</reference>
<gene>
    <name evidence="2" type="ORF">BQ8482_111675</name>
</gene>
<proteinExistence type="predicted"/>
<dbReference type="Proteomes" id="UP000245698">
    <property type="component" value="Unassembled WGS sequence"/>
</dbReference>
<dbReference type="InterPro" id="IPR024535">
    <property type="entry name" value="RHGA/B-epi-like_pectate_lyase"/>
</dbReference>
<accession>A0A2P9AF63</accession>
<feature type="domain" description="Rhamnogalacturonase A/B/Epimerase-like pectate lyase" evidence="1">
    <location>
        <begin position="66"/>
        <end position="124"/>
    </location>
</feature>
<organism evidence="2 3">
    <name type="scientific">Mesorhizobium delmotii</name>
    <dbReference type="NCBI Taxonomy" id="1631247"/>
    <lineage>
        <taxon>Bacteria</taxon>
        <taxon>Pseudomonadati</taxon>
        <taxon>Pseudomonadota</taxon>
        <taxon>Alphaproteobacteria</taxon>
        <taxon>Hyphomicrobiales</taxon>
        <taxon>Phyllobacteriaceae</taxon>
        <taxon>Mesorhizobium</taxon>
    </lineage>
</organism>
<name>A0A2P9AF63_9HYPH</name>
<dbReference type="Gene3D" id="2.160.20.10">
    <property type="entry name" value="Single-stranded right-handed beta-helix, Pectin lyase-like"/>
    <property type="match status" value="1"/>
</dbReference>
<protein>
    <recommendedName>
        <fullName evidence="1">Rhamnogalacturonase A/B/Epimerase-like pectate lyase domain-containing protein</fullName>
    </recommendedName>
</protein>
<dbReference type="SUPFAM" id="SSF51126">
    <property type="entry name" value="Pectin lyase-like"/>
    <property type="match status" value="1"/>
</dbReference>
<dbReference type="InterPro" id="IPR012334">
    <property type="entry name" value="Pectin_lyas_fold"/>
</dbReference>
<dbReference type="InterPro" id="IPR011050">
    <property type="entry name" value="Pectin_lyase_fold/virulence"/>
</dbReference>